<sequence>MFGSGTMAAPSTMDETTHDAAAVIATDDHWLQAEVSGDTAYLAQLLLPSYRSVSPDGSVHPRAAILAHAAKNRGSDQARRQVEAWRKTHPSHPSVVIQGDTAVLSFQAGDAATPGVVRSSDIFVYVDGHWRALYSQHSAVPTK</sequence>
<dbReference type="EMBL" id="JADIKM010000001">
    <property type="protein sequence ID" value="MFK2902378.1"/>
    <property type="molecule type" value="Genomic_DNA"/>
</dbReference>
<protein>
    <submittedName>
        <fullName evidence="2">Nuclear transport factor 2 family protein</fullName>
    </submittedName>
</protein>
<evidence type="ECO:0000313" key="3">
    <source>
        <dbReference type="Proteomes" id="UP001620460"/>
    </source>
</evidence>
<dbReference type="Pfam" id="PF14534">
    <property type="entry name" value="DUF4440"/>
    <property type="match status" value="1"/>
</dbReference>
<accession>A0ABW8JNF6</accession>
<dbReference type="Proteomes" id="UP001620460">
    <property type="component" value="Unassembled WGS sequence"/>
</dbReference>
<organism evidence="2 3">
    <name type="scientific">Dyella ginsengisoli</name>
    <dbReference type="NCBI Taxonomy" id="363848"/>
    <lineage>
        <taxon>Bacteria</taxon>
        <taxon>Pseudomonadati</taxon>
        <taxon>Pseudomonadota</taxon>
        <taxon>Gammaproteobacteria</taxon>
        <taxon>Lysobacterales</taxon>
        <taxon>Rhodanobacteraceae</taxon>
        <taxon>Dyella</taxon>
    </lineage>
</organism>
<dbReference type="Gene3D" id="3.10.450.50">
    <property type="match status" value="1"/>
</dbReference>
<evidence type="ECO:0000313" key="2">
    <source>
        <dbReference type="EMBL" id="MFK2902378.1"/>
    </source>
</evidence>
<keyword evidence="3" id="KW-1185">Reference proteome</keyword>
<gene>
    <name evidence="2" type="ORF">ISP17_00270</name>
</gene>
<reference evidence="2 3" key="1">
    <citation type="submission" date="2020-10" db="EMBL/GenBank/DDBJ databases">
        <title>Phylogeny of dyella-like bacteria.</title>
        <authorList>
            <person name="Fu J."/>
        </authorList>
    </citation>
    <scope>NUCLEOTIDE SEQUENCE [LARGE SCALE GENOMIC DNA]</scope>
    <source>
        <strain evidence="2 3">Gsoil3046</strain>
    </source>
</reference>
<feature type="domain" description="DUF4440" evidence="1">
    <location>
        <begin position="24"/>
        <end position="131"/>
    </location>
</feature>
<dbReference type="SUPFAM" id="SSF54427">
    <property type="entry name" value="NTF2-like"/>
    <property type="match status" value="1"/>
</dbReference>
<dbReference type="InterPro" id="IPR027843">
    <property type="entry name" value="DUF4440"/>
</dbReference>
<dbReference type="InterPro" id="IPR032710">
    <property type="entry name" value="NTF2-like_dom_sf"/>
</dbReference>
<proteinExistence type="predicted"/>
<comment type="caution">
    <text evidence="2">The sequence shown here is derived from an EMBL/GenBank/DDBJ whole genome shotgun (WGS) entry which is preliminary data.</text>
</comment>
<name>A0ABW8JNF6_9GAMM</name>
<evidence type="ECO:0000259" key="1">
    <source>
        <dbReference type="Pfam" id="PF14534"/>
    </source>
</evidence>